<reference evidence="1 2" key="1">
    <citation type="submission" date="2023-11" db="EMBL/GenBank/DDBJ databases">
        <title>Halocaridina rubra genome assembly.</title>
        <authorList>
            <person name="Smith C."/>
        </authorList>
    </citation>
    <scope>NUCLEOTIDE SEQUENCE [LARGE SCALE GENOMIC DNA]</scope>
    <source>
        <strain evidence="1">EP-1</strain>
        <tissue evidence="1">Whole</tissue>
    </source>
</reference>
<name>A0AAN8W8Z2_HALRR</name>
<evidence type="ECO:0000313" key="1">
    <source>
        <dbReference type="EMBL" id="KAK7008172.1"/>
    </source>
</evidence>
<dbReference type="AlphaFoldDB" id="A0AAN8W8Z2"/>
<dbReference type="Proteomes" id="UP001381693">
    <property type="component" value="Unassembled WGS sequence"/>
</dbReference>
<proteinExistence type="predicted"/>
<gene>
    <name evidence="1" type="ORF">SK128_016935</name>
</gene>
<organism evidence="1 2">
    <name type="scientific">Halocaridina rubra</name>
    <name type="common">Hawaiian red shrimp</name>
    <dbReference type="NCBI Taxonomy" id="373956"/>
    <lineage>
        <taxon>Eukaryota</taxon>
        <taxon>Metazoa</taxon>
        <taxon>Ecdysozoa</taxon>
        <taxon>Arthropoda</taxon>
        <taxon>Crustacea</taxon>
        <taxon>Multicrustacea</taxon>
        <taxon>Malacostraca</taxon>
        <taxon>Eumalacostraca</taxon>
        <taxon>Eucarida</taxon>
        <taxon>Decapoda</taxon>
        <taxon>Pleocyemata</taxon>
        <taxon>Caridea</taxon>
        <taxon>Atyoidea</taxon>
        <taxon>Atyidae</taxon>
        <taxon>Halocaridina</taxon>
    </lineage>
</organism>
<accession>A0AAN8W8Z2</accession>
<dbReference type="EMBL" id="JAXCGZ010023499">
    <property type="protein sequence ID" value="KAK7008172.1"/>
    <property type="molecule type" value="Genomic_DNA"/>
</dbReference>
<evidence type="ECO:0000313" key="2">
    <source>
        <dbReference type="Proteomes" id="UP001381693"/>
    </source>
</evidence>
<protein>
    <submittedName>
        <fullName evidence="1">Uncharacterized protein</fullName>
    </submittedName>
</protein>
<keyword evidence="2" id="KW-1185">Reference proteome</keyword>
<sequence length="53" mass="6167">MISSSYERQVGSSLKELRNMKGVCEVDLQYGAGARHPWQNYRNINNDDEIYTE</sequence>
<comment type="caution">
    <text evidence="1">The sequence shown here is derived from an EMBL/GenBank/DDBJ whole genome shotgun (WGS) entry which is preliminary data.</text>
</comment>